<sequence length="69" mass="7599">MDYPLRGAGILHLPRKDPPRKRGLPRGYVGIVATRSLFGSVIVMVCVLLKKFLMLLCVKTSNGRPSSMS</sequence>
<proteinExistence type="predicted"/>
<keyword evidence="3" id="KW-1185">Reference proteome</keyword>
<organism evidence="2 3">
    <name type="scientific">Neolentinus lepideus HHB14362 ss-1</name>
    <dbReference type="NCBI Taxonomy" id="1314782"/>
    <lineage>
        <taxon>Eukaryota</taxon>
        <taxon>Fungi</taxon>
        <taxon>Dikarya</taxon>
        <taxon>Basidiomycota</taxon>
        <taxon>Agaricomycotina</taxon>
        <taxon>Agaricomycetes</taxon>
        <taxon>Gloeophyllales</taxon>
        <taxon>Gloeophyllaceae</taxon>
        <taxon>Neolentinus</taxon>
    </lineage>
</organism>
<evidence type="ECO:0000313" key="3">
    <source>
        <dbReference type="Proteomes" id="UP000076761"/>
    </source>
</evidence>
<keyword evidence="1" id="KW-1133">Transmembrane helix</keyword>
<dbReference type="InParanoid" id="A0A165RKG7"/>
<keyword evidence="1" id="KW-0812">Transmembrane</keyword>
<gene>
    <name evidence="2" type="ORF">NEOLEDRAFT_1210753</name>
</gene>
<evidence type="ECO:0000313" key="2">
    <source>
        <dbReference type="EMBL" id="KZT23941.1"/>
    </source>
</evidence>
<dbReference type="EMBL" id="KV425581">
    <property type="protein sequence ID" value="KZT23941.1"/>
    <property type="molecule type" value="Genomic_DNA"/>
</dbReference>
<keyword evidence="1" id="KW-0472">Membrane</keyword>
<name>A0A165RKG7_9AGAM</name>
<dbReference type="Proteomes" id="UP000076761">
    <property type="component" value="Unassembled WGS sequence"/>
</dbReference>
<dbReference type="AlphaFoldDB" id="A0A165RKG7"/>
<protein>
    <submittedName>
        <fullName evidence="2">Uncharacterized protein</fullName>
    </submittedName>
</protein>
<reference evidence="2 3" key="1">
    <citation type="journal article" date="2016" name="Mol. Biol. Evol.">
        <title>Comparative Genomics of Early-Diverging Mushroom-Forming Fungi Provides Insights into the Origins of Lignocellulose Decay Capabilities.</title>
        <authorList>
            <person name="Nagy L.G."/>
            <person name="Riley R."/>
            <person name="Tritt A."/>
            <person name="Adam C."/>
            <person name="Daum C."/>
            <person name="Floudas D."/>
            <person name="Sun H."/>
            <person name="Yadav J.S."/>
            <person name="Pangilinan J."/>
            <person name="Larsson K.H."/>
            <person name="Matsuura K."/>
            <person name="Barry K."/>
            <person name="Labutti K."/>
            <person name="Kuo R."/>
            <person name="Ohm R.A."/>
            <person name="Bhattacharya S.S."/>
            <person name="Shirouzu T."/>
            <person name="Yoshinaga Y."/>
            <person name="Martin F.M."/>
            <person name="Grigoriev I.V."/>
            <person name="Hibbett D.S."/>
        </authorList>
    </citation>
    <scope>NUCLEOTIDE SEQUENCE [LARGE SCALE GENOMIC DNA]</scope>
    <source>
        <strain evidence="2 3">HHB14362 ss-1</strain>
    </source>
</reference>
<evidence type="ECO:0000256" key="1">
    <source>
        <dbReference type="SAM" id="Phobius"/>
    </source>
</evidence>
<feature type="transmembrane region" description="Helical" evidence="1">
    <location>
        <begin position="28"/>
        <end position="49"/>
    </location>
</feature>
<accession>A0A165RKG7</accession>